<evidence type="ECO:0000313" key="5">
    <source>
        <dbReference type="Proteomes" id="UP000834106"/>
    </source>
</evidence>
<keyword evidence="2" id="KW-0806">Transcription termination</keyword>
<dbReference type="PANTHER" id="PTHR13068:SF130">
    <property type="entry name" value="TRANSCRIPTION TERMINATION FACTOR MTERF6, CHLOROPLASTIC_MITOCHONDRIAL-LIKE"/>
    <property type="match status" value="1"/>
</dbReference>
<evidence type="ECO:0000256" key="2">
    <source>
        <dbReference type="ARBA" id="ARBA00022472"/>
    </source>
</evidence>
<keyword evidence="2" id="KW-0804">Transcription</keyword>
<evidence type="ECO:0000256" key="1">
    <source>
        <dbReference type="ARBA" id="ARBA00007692"/>
    </source>
</evidence>
<dbReference type="FunFam" id="1.25.70.10:FF:000001">
    <property type="entry name" value="Mitochondrial transcription termination factor-like"/>
    <property type="match status" value="1"/>
</dbReference>
<evidence type="ECO:0000313" key="4">
    <source>
        <dbReference type="EMBL" id="CAI9775437.1"/>
    </source>
</evidence>
<dbReference type="SMART" id="SM00733">
    <property type="entry name" value="Mterf"/>
    <property type="match status" value="7"/>
</dbReference>
<accession>A0AAD2E1D9</accession>
<dbReference type="PANTHER" id="PTHR13068">
    <property type="entry name" value="CGI-12 PROTEIN-RELATED"/>
    <property type="match status" value="1"/>
</dbReference>
<dbReference type="Pfam" id="PF02536">
    <property type="entry name" value="mTERF"/>
    <property type="match status" value="1"/>
</dbReference>
<dbReference type="Proteomes" id="UP000834106">
    <property type="component" value="Chromosome 14"/>
</dbReference>
<keyword evidence="3" id="KW-0809">Transit peptide</keyword>
<reference evidence="4" key="1">
    <citation type="submission" date="2023-05" db="EMBL/GenBank/DDBJ databases">
        <authorList>
            <person name="Huff M."/>
        </authorList>
    </citation>
    <scope>NUCLEOTIDE SEQUENCE</scope>
</reference>
<dbReference type="GO" id="GO:0003676">
    <property type="term" value="F:nucleic acid binding"/>
    <property type="evidence" value="ECO:0007669"/>
    <property type="project" value="InterPro"/>
</dbReference>
<dbReference type="InterPro" id="IPR003690">
    <property type="entry name" value="MTERF"/>
</dbReference>
<name>A0AAD2E1D9_9LAMI</name>
<comment type="similarity">
    <text evidence="1">Belongs to the mTERF family.</text>
</comment>
<dbReference type="InterPro" id="IPR038538">
    <property type="entry name" value="MTERF_sf"/>
</dbReference>
<dbReference type="Gene3D" id="1.25.70.10">
    <property type="entry name" value="Transcription termination factor 3, mitochondrial"/>
    <property type="match status" value="1"/>
</dbReference>
<dbReference type="EMBL" id="OU503049">
    <property type="protein sequence ID" value="CAI9775437.1"/>
    <property type="molecule type" value="Genomic_DNA"/>
</dbReference>
<keyword evidence="5" id="KW-1185">Reference proteome</keyword>
<gene>
    <name evidence="4" type="ORF">FPE_LOCUS22867</name>
</gene>
<sequence length="293" mass="33417">MVSTRPRLLAASLEKTIKPKIKIFQDLGFSANDIAEIISNDPWCMYRSADNRFIPTLSVLKSLLGSSAEVSKVLKISGWYLTIDLKKTLVANIEFLKSCGVDMEQIIKQIYNFPRFLLHSPTDMKKFVEKADEMGTCRSSRLFIHAVRVVSSMNDENWELKLKHFSELGFSKDDILKMFKKSPPVFAVSQKKLKEVKEVLLSTGKYDLSCIVKDPASFICSVEKKIKPRMQVLGILDSKNLIKKWPSLTTITRMPESMFLEKFVQPYLNEVGELYMANSALKDRRDTKLLSSA</sequence>
<keyword evidence="2" id="KW-0805">Transcription regulation</keyword>
<protein>
    <submittedName>
        <fullName evidence="4">Uncharacterized protein</fullName>
    </submittedName>
</protein>
<organism evidence="4 5">
    <name type="scientific">Fraxinus pennsylvanica</name>
    <dbReference type="NCBI Taxonomy" id="56036"/>
    <lineage>
        <taxon>Eukaryota</taxon>
        <taxon>Viridiplantae</taxon>
        <taxon>Streptophyta</taxon>
        <taxon>Embryophyta</taxon>
        <taxon>Tracheophyta</taxon>
        <taxon>Spermatophyta</taxon>
        <taxon>Magnoliopsida</taxon>
        <taxon>eudicotyledons</taxon>
        <taxon>Gunneridae</taxon>
        <taxon>Pentapetalae</taxon>
        <taxon>asterids</taxon>
        <taxon>lamiids</taxon>
        <taxon>Lamiales</taxon>
        <taxon>Oleaceae</taxon>
        <taxon>Oleeae</taxon>
        <taxon>Fraxinus</taxon>
    </lineage>
</organism>
<evidence type="ECO:0000256" key="3">
    <source>
        <dbReference type="ARBA" id="ARBA00022946"/>
    </source>
</evidence>
<dbReference type="AlphaFoldDB" id="A0AAD2E1D9"/>
<proteinExistence type="inferred from homology"/>
<dbReference type="GO" id="GO:0006353">
    <property type="term" value="P:DNA-templated transcription termination"/>
    <property type="evidence" value="ECO:0007669"/>
    <property type="project" value="UniProtKB-KW"/>
</dbReference>